<accession>A0AAF0F6Y4</accession>
<dbReference type="GO" id="GO:0017059">
    <property type="term" value="C:serine palmitoyltransferase complex"/>
    <property type="evidence" value="ECO:0007669"/>
    <property type="project" value="TreeGrafter"/>
</dbReference>
<evidence type="ECO:0000256" key="2">
    <source>
        <dbReference type="ARBA" id="ARBA00008392"/>
    </source>
</evidence>
<evidence type="ECO:0000256" key="7">
    <source>
        <dbReference type="RuleBase" id="RU003693"/>
    </source>
</evidence>
<dbReference type="InterPro" id="IPR050087">
    <property type="entry name" value="AON_synthase_class-II"/>
</dbReference>
<evidence type="ECO:0000256" key="1">
    <source>
        <dbReference type="ARBA" id="ARBA00001933"/>
    </source>
</evidence>
<dbReference type="PROSITE" id="PS00599">
    <property type="entry name" value="AA_TRANSFER_CLASS_2"/>
    <property type="match status" value="1"/>
</dbReference>
<dbReference type="Pfam" id="PF00155">
    <property type="entry name" value="Aminotran_1_2"/>
    <property type="match status" value="1"/>
</dbReference>
<reference evidence="9" key="1">
    <citation type="submission" date="2023-02" db="EMBL/GenBank/DDBJ databases">
        <title>Mating type loci evolution in Malassezia.</title>
        <authorList>
            <person name="Coelho M.A."/>
        </authorList>
    </citation>
    <scope>NUCLEOTIDE SEQUENCE</scope>
    <source>
        <strain evidence="9">CBS 14136</strain>
    </source>
</reference>
<dbReference type="GO" id="GO:0030170">
    <property type="term" value="F:pyridoxal phosphate binding"/>
    <property type="evidence" value="ECO:0007669"/>
    <property type="project" value="InterPro"/>
</dbReference>
<dbReference type="InterPro" id="IPR001917">
    <property type="entry name" value="Aminotrans_II_pyridoxalP_BS"/>
</dbReference>
<comment type="similarity">
    <text evidence="2 7">Belongs to the class-II pyridoxal-phosphate-dependent aminotransferase family.</text>
</comment>
<dbReference type="PANTHER" id="PTHR13693">
    <property type="entry name" value="CLASS II AMINOTRANSFERASE/8-AMINO-7-OXONONANOATE SYNTHASE"/>
    <property type="match status" value="1"/>
</dbReference>
<proteinExistence type="inferred from homology"/>
<dbReference type="GO" id="GO:0004758">
    <property type="term" value="F:serine C-palmitoyltransferase activity"/>
    <property type="evidence" value="ECO:0007669"/>
    <property type="project" value="UniProtKB-EC"/>
</dbReference>
<dbReference type="SUPFAM" id="SSF53383">
    <property type="entry name" value="PLP-dependent transferases"/>
    <property type="match status" value="1"/>
</dbReference>
<organism evidence="9 10">
    <name type="scientific">Malassezia psittaci</name>
    <dbReference type="NCBI Taxonomy" id="1821823"/>
    <lineage>
        <taxon>Eukaryota</taxon>
        <taxon>Fungi</taxon>
        <taxon>Dikarya</taxon>
        <taxon>Basidiomycota</taxon>
        <taxon>Ustilaginomycotina</taxon>
        <taxon>Malasseziomycetes</taxon>
        <taxon>Malasseziales</taxon>
        <taxon>Malasseziaceae</taxon>
        <taxon>Malassezia</taxon>
    </lineage>
</organism>
<keyword evidence="10" id="KW-1185">Reference proteome</keyword>
<evidence type="ECO:0000313" key="10">
    <source>
        <dbReference type="Proteomes" id="UP001214628"/>
    </source>
</evidence>
<dbReference type="GO" id="GO:0046513">
    <property type="term" value="P:ceramide biosynthetic process"/>
    <property type="evidence" value="ECO:0007669"/>
    <property type="project" value="TreeGrafter"/>
</dbReference>
<comment type="cofactor">
    <cofactor evidence="1 7">
        <name>pyridoxal 5'-phosphate</name>
        <dbReference type="ChEBI" id="CHEBI:597326"/>
    </cofactor>
</comment>
<protein>
    <recommendedName>
        <fullName evidence="3">serine C-palmitoyltransferase</fullName>
        <ecNumber evidence="3">2.3.1.50</ecNumber>
    </recommendedName>
</protein>
<dbReference type="GO" id="GO:0016020">
    <property type="term" value="C:membrane"/>
    <property type="evidence" value="ECO:0007669"/>
    <property type="project" value="GOC"/>
</dbReference>
<dbReference type="EMBL" id="CP118377">
    <property type="protein sequence ID" value="WFD43848.1"/>
    <property type="molecule type" value="Genomic_DNA"/>
</dbReference>
<dbReference type="InterPro" id="IPR015421">
    <property type="entry name" value="PyrdxlP-dep_Trfase_major"/>
</dbReference>
<evidence type="ECO:0000256" key="5">
    <source>
        <dbReference type="ARBA" id="ARBA00022898"/>
    </source>
</evidence>
<evidence type="ECO:0000256" key="4">
    <source>
        <dbReference type="ARBA" id="ARBA00022679"/>
    </source>
</evidence>
<dbReference type="GO" id="GO:0046512">
    <property type="term" value="P:sphingosine biosynthetic process"/>
    <property type="evidence" value="ECO:0007669"/>
    <property type="project" value="TreeGrafter"/>
</dbReference>
<keyword evidence="4 9" id="KW-0808">Transferase</keyword>
<evidence type="ECO:0000313" key="9">
    <source>
        <dbReference type="EMBL" id="WFD43848.1"/>
    </source>
</evidence>
<sequence length="629" mass="70262">MAAFKEKGAVDAGVQLKQGASLEKAENHSGLQHSEFGFCSEPAYRWRSAYDESKLEKTEDDSPSYATVLSTYISYITIILWGHVRDFLGKRFSKHSFINLLERDGYAALNSDFDSFYTRRLKTRLDDCFERPVTGVCGRTVMTLDRETSDHCRSFNLTGAKTRALNISAYNYLGFAQSQGECADNVEKGLDLYGISSGGTRLGAGYLDLQKQAEQLVARFLKQEDAMLISMGYATNSTTIPAIVGPGSLIISDELNHTSLRAGVRLSGASIRTFKHGNMNDLEELLREAISQGQPRTHRPWKKIVLLIEGLYSMEGTIVDLPRVLELKKRYKFYLYVDEAHSIGALGPQGGGVCEYFGIDRDLIDIHMGTFTKSFGAVGGYVSGRKELIDRIRMTNHSNVYAETMSPPVIIQIMATIATMMPVGKNPSDRALLPSWMDFSEDFLMGVEGQHRLQRLAFNARYLNNGLRKLGFIVWGSRDSPVVPLLIFHPGKMRRFSQMMLKREWSLPPSKRWELEDKEWNTASLDYANIQVEAGADENTPPRRPPIVVVVVAYPATPLISSRVRFCVSAAHTKEDIDDVLLACDEIGEVLQLKYSNGGPGGRWSLDKIKSHAVDLVAWNGVRSLPEPK</sequence>
<dbReference type="InterPro" id="IPR004839">
    <property type="entry name" value="Aminotransferase_I/II_large"/>
</dbReference>
<evidence type="ECO:0000259" key="8">
    <source>
        <dbReference type="Pfam" id="PF00155"/>
    </source>
</evidence>
<dbReference type="AlphaFoldDB" id="A0AAF0F6Y4"/>
<keyword evidence="5 7" id="KW-0663">Pyridoxal phosphate</keyword>
<evidence type="ECO:0000256" key="3">
    <source>
        <dbReference type="ARBA" id="ARBA00013220"/>
    </source>
</evidence>
<dbReference type="EC" id="2.3.1.50" evidence="3"/>
<dbReference type="PANTHER" id="PTHR13693:SF3">
    <property type="entry name" value="LD36009P"/>
    <property type="match status" value="1"/>
</dbReference>
<dbReference type="Gene3D" id="3.40.640.10">
    <property type="entry name" value="Type I PLP-dependent aspartate aminotransferase-like (Major domain)"/>
    <property type="match status" value="1"/>
</dbReference>
<keyword evidence="9" id="KW-0012">Acyltransferase</keyword>
<dbReference type="InterPro" id="IPR015422">
    <property type="entry name" value="PyrdxlP-dep_Trfase_small"/>
</dbReference>
<dbReference type="CDD" id="cd06454">
    <property type="entry name" value="KBL_like"/>
    <property type="match status" value="1"/>
</dbReference>
<evidence type="ECO:0000256" key="6">
    <source>
        <dbReference type="ARBA" id="ARBA00048528"/>
    </source>
</evidence>
<dbReference type="Proteomes" id="UP001214628">
    <property type="component" value="Chromosome 3"/>
</dbReference>
<dbReference type="InterPro" id="IPR015424">
    <property type="entry name" value="PyrdxlP-dep_Trfase"/>
</dbReference>
<dbReference type="Gene3D" id="3.90.1150.10">
    <property type="entry name" value="Aspartate Aminotransferase, domain 1"/>
    <property type="match status" value="2"/>
</dbReference>
<gene>
    <name evidence="9" type="primary">LCB2</name>
    <name evidence="9" type="ORF">MPSI1_002513</name>
</gene>
<comment type="catalytic activity">
    <reaction evidence="6">
        <text>L-serine + hexadecanoyl-CoA + H(+) = 3-oxosphinganine + CO2 + CoA</text>
        <dbReference type="Rhea" id="RHEA:14761"/>
        <dbReference type="ChEBI" id="CHEBI:15378"/>
        <dbReference type="ChEBI" id="CHEBI:16526"/>
        <dbReference type="ChEBI" id="CHEBI:33384"/>
        <dbReference type="ChEBI" id="CHEBI:57287"/>
        <dbReference type="ChEBI" id="CHEBI:57379"/>
        <dbReference type="ChEBI" id="CHEBI:58299"/>
        <dbReference type="EC" id="2.3.1.50"/>
    </reaction>
</comment>
<feature type="domain" description="Aminotransferase class I/classII large" evidence="8">
    <location>
        <begin position="165"/>
        <end position="503"/>
    </location>
</feature>
<name>A0AAF0F6Y4_9BASI</name>